<evidence type="ECO:0008006" key="4">
    <source>
        <dbReference type="Google" id="ProtNLM"/>
    </source>
</evidence>
<dbReference type="Proteomes" id="UP000241595">
    <property type="component" value="Unassembled WGS sequence"/>
</dbReference>
<keyword evidence="1" id="KW-1133">Transmembrane helix</keyword>
<dbReference type="EMBL" id="FTRV01000008">
    <property type="protein sequence ID" value="SPM26840.1"/>
    <property type="molecule type" value="Genomic_DNA"/>
</dbReference>
<dbReference type="STRING" id="1841859.GCA_900157385_00309"/>
<organism evidence="2 3">
    <name type="scientific">Mycobacterium terramassiliense</name>
    <dbReference type="NCBI Taxonomy" id="1841859"/>
    <lineage>
        <taxon>Bacteria</taxon>
        <taxon>Bacillati</taxon>
        <taxon>Actinomycetota</taxon>
        <taxon>Actinomycetes</taxon>
        <taxon>Mycobacteriales</taxon>
        <taxon>Mycobacteriaceae</taxon>
        <taxon>Mycobacterium</taxon>
    </lineage>
</organism>
<proteinExistence type="predicted"/>
<accession>A0A2U3N5W7</accession>
<dbReference type="PROSITE" id="PS51257">
    <property type="entry name" value="PROKAR_LIPOPROTEIN"/>
    <property type="match status" value="1"/>
</dbReference>
<evidence type="ECO:0000256" key="1">
    <source>
        <dbReference type="SAM" id="Phobius"/>
    </source>
</evidence>
<dbReference type="OrthoDB" id="4735409at2"/>
<sequence>MMSLRAKVLIAVALAGILAGGCGALVFGYWGTSRDCHAWVDAHGYQLVRNDWWAKTRGCIARTPAGGELYHDEGFRSKAVGWAWQLGIFAAGTLPAVVIVASSAIRWRGGSSGADP</sequence>
<dbReference type="AlphaFoldDB" id="A0A2U3N5W7"/>
<name>A0A2U3N5W7_9MYCO</name>
<keyword evidence="1" id="KW-0472">Membrane</keyword>
<reference evidence="2 3" key="1">
    <citation type="submission" date="2017-01" db="EMBL/GenBank/DDBJ databases">
        <authorList>
            <consortium name="Urmite Genomes"/>
        </authorList>
    </citation>
    <scope>NUCLEOTIDE SEQUENCE [LARGE SCALE GENOMIC DNA]</scope>
    <source>
        <strain evidence="2 3">AB308</strain>
    </source>
</reference>
<keyword evidence="1" id="KW-0812">Transmembrane</keyword>
<keyword evidence="3" id="KW-1185">Reference proteome</keyword>
<feature type="transmembrane region" description="Helical" evidence="1">
    <location>
        <begin position="82"/>
        <end position="101"/>
    </location>
</feature>
<gene>
    <name evidence="2" type="ORF">MTAB308_315</name>
</gene>
<evidence type="ECO:0000313" key="3">
    <source>
        <dbReference type="Proteomes" id="UP000241595"/>
    </source>
</evidence>
<evidence type="ECO:0000313" key="2">
    <source>
        <dbReference type="EMBL" id="SPM26840.1"/>
    </source>
</evidence>
<protein>
    <recommendedName>
        <fullName evidence="4">Lipoprotein</fullName>
    </recommendedName>
</protein>